<dbReference type="PROSITE" id="PS00639">
    <property type="entry name" value="THIOL_PROTEASE_HIS"/>
    <property type="match status" value="1"/>
</dbReference>
<evidence type="ECO:0000313" key="3">
    <source>
        <dbReference type="EMBL" id="PIO72391.1"/>
    </source>
</evidence>
<dbReference type="InterPro" id="IPR000668">
    <property type="entry name" value="Peptidase_C1A_C"/>
</dbReference>
<dbReference type="Proteomes" id="UP000230423">
    <property type="component" value="Unassembled WGS sequence"/>
</dbReference>
<accession>A0A2G9UQ53</accession>
<comment type="similarity">
    <text evidence="1">Belongs to the peptidase C1 family.</text>
</comment>
<keyword evidence="4" id="KW-1185">Reference proteome</keyword>
<reference evidence="3 4" key="1">
    <citation type="submission" date="2015-09" db="EMBL/GenBank/DDBJ databases">
        <title>Draft genome of the parasitic nematode Teladorsagia circumcincta isolate WARC Sus (inbred).</title>
        <authorList>
            <person name="Mitreva M."/>
        </authorList>
    </citation>
    <scope>NUCLEOTIDE SEQUENCE [LARGE SCALE GENOMIC DNA]</scope>
    <source>
        <strain evidence="3 4">S</strain>
    </source>
</reference>
<proteinExistence type="inferred from homology"/>
<dbReference type="AlphaFoldDB" id="A0A2G9UQ53"/>
<protein>
    <recommendedName>
        <fullName evidence="2">Peptidase C1A papain C-terminal domain-containing protein</fullName>
    </recommendedName>
</protein>
<dbReference type="EMBL" id="KZ345689">
    <property type="protein sequence ID" value="PIO72391.1"/>
    <property type="molecule type" value="Genomic_DNA"/>
</dbReference>
<dbReference type="PANTHER" id="PTHR12411">
    <property type="entry name" value="CYSTEINE PROTEASE FAMILY C1-RELATED"/>
    <property type="match status" value="1"/>
</dbReference>
<dbReference type="GO" id="GO:0008234">
    <property type="term" value="F:cysteine-type peptidase activity"/>
    <property type="evidence" value="ECO:0007669"/>
    <property type="project" value="InterPro"/>
</dbReference>
<feature type="domain" description="Peptidase C1A papain C-terminal" evidence="2">
    <location>
        <begin position="4"/>
        <end position="59"/>
    </location>
</feature>
<feature type="non-terminal residue" evidence="3">
    <location>
        <position position="1"/>
    </location>
</feature>
<dbReference type="OrthoDB" id="387093at2759"/>
<dbReference type="Gene3D" id="3.90.70.10">
    <property type="entry name" value="Cysteine proteinases"/>
    <property type="match status" value="1"/>
</dbReference>
<dbReference type="InterPro" id="IPR038765">
    <property type="entry name" value="Papain-like_cys_pep_sf"/>
</dbReference>
<evidence type="ECO:0000256" key="1">
    <source>
        <dbReference type="ARBA" id="ARBA00008455"/>
    </source>
</evidence>
<dbReference type="InterPro" id="IPR025660">
    <property type="entry name" value="Pept_his_AS"/>
</dbReference>
<evidence type="ECO:0000313" key="4">
    <source>
        <dbReference type="Proteomes" id="UP000230423"/>
    </source>
</evidence>
<evidence type="ECO:0000259" key="2">
    <source>
        <dbReference type="Pfam" id="PF00112"/>
    </source>
</evidence>
<dbReference type="GO" id="GO:0006508">
    <property type="term" value="P:proteolysis"/>
    <property type="evidence" value="ECO:0007669"/>
    <property type="project" value="InterPro"/>
</dbReference>
<dbReference type="InterPro" id="IPR013128">
    <property type="entry name" value="Peptidase_C1A"/>
</dbReference>
<dbReference type="SUPFAM" id="SSF54001">
    <property type="entry name" value="Cysteine proteinases"/>
    <property type="match status" value="1"/>
</dbReference>
<sequence>INADDMVFYDSGISRPRRCEPYYVDHGVLLVGYGVENDIPYWIIKNSWGADWGEDGYYR</sequence>
<name>A0A2G9UQ53_TELCI</name>
<gene>
    <name evidence="3" type="ORF">TELCIR_05680</name>
</gene>
<dbReference type="Pfam" id="PF00112">
    <property type="entry name" value="Peptidase_C1"/>
    <property type="match status" value="1"/>
</dbReference>
<organism evidence="3 4">
    <name type="scientific">Teladorsagia circumcincta</name>
    <name type="common">Brown stomach worm</name>
    <name type="synonym">Ostertagia circumcincta</name>
    <dbReference type="NCBI Taxonomy" id="45464"/>
    <lineage>
        <taxon>Eukaryota</taxon>
        <taxon>Metazoa</taxon>
        <taxon>Ecdysozoa</taxon>
        <taxon>Nematoda</taxon>
        <taxon>Chromadorea</taxon>
        <taxon>Rhabditida</taxon>
        <taxon>Rhabditina</taxon>
        <taxon>Rhabditomorpha</taxon>
        <taxon>Strongyloidea</taxon>
        <taxon>Trichostrongylidae</taxon>
        <taxon>Teladorsagia</taxon>
    </lineage>
</organism>